<dbReference type="GO" id="GO:0016491">
    <property type="term" value="F:oxidoreductase activity"/>
    <property type="evidence" value="ECO:0007669"/>
    <property type="project" value="InterPro"/>
</dbReference>
<dbReference type="RefSeq" id="WP_007574647.1">
    <property type="nucleotide sequence ID" value="NZ_AGUD01000191.1"/>
</dbReference>
<sequence>MNSAPDHYDVLVIGAGMGGVCAAARLAHAGQRPLLVERLDRVGGRASTFDVDGFKVNTGAVAIEYGGTMEQTFVDLGIGERFALRDPQPANLFQVKGKTVNPAKGGWKFLIDQMTKKGAGVLQKLGGARKGELPEEQVTLAEWVGGATSNATVHRLFRNLSAAIFAVNADEIPAKAFLTYFTQKGAFKHFGFHPEGTIGVTRALSDAAVEAGGELWLRSEVTALQVEDGRVTGATISRAGEAVQVTVGAVISNVGPVATIDLVGEQALGAEYVARIRERSNPSANIIIHVASREPLIDAPGLLLCSDTDRVCNLGNMTATCPELAPEGWHLTVAYAVPIPAVGDFDAERELELSLQELRDTFPVMNDPETRVIDVRVMRGDWPAQRAVSGYELPRETPLDNLFNVGDGVRDYGSGGTQSCAETAKAVVDELLGGVPAPIPS</sequence>
<evidence type="ECO:0000313" key="2">
    <source>
        <dbReference type="EMBL" id="EHN11046.1"/>
    </source>
</evidence>
<feature type="domain" description="Amine oxidase" evidence="1">
    <location>
        <begin position="17"/>
        <end position="432"/>
    </location>
</feature>
<reference evidence="2 3" key="1">
    <citation type="journal article" date="2013" name="Biodegradation">
        <title>Quantitative proteomic analysis of ibuprofen-degrading Patulibacter sp. strain I11.</title>
        <authorList>
            <person name="Almeida B."/>
            <person name="Kjeldal H."/>
            <person name="Lolas I."/>
            <person name="Knudsen A.D."/>
            <person name="Carvalho G."/>
            <person name="Nielsen K.L."/>
            <person name="Barreto Crespo M.T."/>
            <person name="Stensballe A."/>
            <person name="Nielsen J.L."/>
        </authorList>
    </citation>
    <scope>NUCLEOTIDE SEQUENCE [LARGE SCALE GENOMIC DNA]</scope>
    <source>
        <strain evidence="2 3">I11</strain>
    </source>
</reference>
<dbReference type="PRINTS" id="PR00411">
    <property type="entry name" value="PNDRDTASEI"/>
</dbReference>
<organism evidence="2 3">
    <name type="scientific">Patulibacter medicamentivorans</name>
    <dbReference type="NCBI Taxonomy" id="1097667"/>
    <lineage>
        <taxon>Bacteria</taxon>
        <taxon>Bacillati</taxon>
        <taxon>Actinomycetota</taxon>
        <taxon>Thermoleophilia</taxon>
        <taxon>Solirubrobacterales</taxon>
        <taxon>Patulibacteraceae</taxon>
        <taxon>Patulibacter</taxon>
    </lineage>
</organism>
<dbReference type="PANTHER" id="PTHR43734">
    <property type="entry name" value="PHYTOENE DESATURASE"/>
    <property type="match status" value="1"/>
</dbReference>
<dbReference type="InterPro" id="IPR036188">
    <property type="entry name" value="FAD/NAD-bd_sf"/>
</dbReference>
<dbReference type="Pfam" id="PF01593">
    <property type="entry name" value="Amino_oxidase"/>
    <property type="match status" value="1"/>
</dbReference>
<proteinExistence type="predicted"/>
<comment type="caution">
    <text evidence="2">The sequence shown here is derived from an EMBL/GenBank/DDBJ whole genome shotgun (WGS) entry which is preliminary data.</text>
</comment>
<accession>H0E5L1</accession>
<dbReference type="AlphaFoldDB" id="H0E5L1"/>
<dbReference type="SUPFAM" id="SSF51905">
    <property type="entry name" value="FAD/NAD(P)-binding domain"/>
    <property type="match status" value="1"/>
</dbReference>
<gene>
    <name evidence="2" type="ORF">PAI11_21060</name>
</gene>
<name>H0E5L1_9ACTN</name>
<dbReference type="PANTHER" id="PTHR43734:SF1">
    <property type="entry name" value="PHYTOENE DESATURASE"/>
    <property type="match status" value="1"/>
</dbReference>
<dbReference type="Proteomes" id="UP000005143">
    <property type="component" value="Unassembled WGS sequence"/>
</dbReference>
<dbReference type="Gene3D" id="3.90.660.50">
    <property type="match status" value="1"/>
</dbReference>
<dbReference type="EMBL" id="AGUD01000191">
    <property type="protein sequence ID" value="EHN11046.1"/>
    <property type="molecule type" value="Genomic_DNA"/>
</dbReference>
<evidence type="ECO:0000259" key="1">
    <source>
        <dbReference type="Pfam" id="PF01593"/>
    </source>
</evidence>
<dbReference type="InterPro" id="IPR002937">
    <property type="entry name" value="Amino_oxidase"/>
</dbReference>
<protein>
    <submittedName>
        <fullName evidence="2">Phytoene dehydrogenase family protein</fullName>
    </submittedName>
</protein>
<dbReference type="Gene3D" id="3.50.50.60">
    <property type="entry name" value="FAD/NAD(P)-binding domain"/>
    <property type="match status" value="1"/>
</dbReference>
<evidence type="ECO:0000313" key="3">
    <source>
        <dbReference type="Proteomes" id="UP000005143"/>
    </source>
</evidence>
<keyword evidence="3" id="KW-1185">Reference proteome</keyword>